<evidence type="ECO:0000256" key="7">
    <source>
        <dbReference type="SAM" id="Phobius"/>
    </source>
</evidence>
<sequence>MKRLFVGSHSIPPLTAILIAISVIVALGSELGASFEKVEPLLISYYVKQGLPEVMSGEVWRLLTPIFIHFGFVHLAFNMLWLWDLGGGIERAKNWFQLALLVIVIGISSNLAQYAFGGPGFGGMSGVVYGLLAYIWMQ</sequence>
<keyword evidence="4 7" id="KW-0812">Transmembrane</keyword>
<reference evidence="9" key="1">
    <citation type="submission" date="2018-05" db="EMBL/GenBank/DDBJ databases">
        <authorList>
            <person name="Lanie J.A."/>
            <person name="Ng W.-L."/>
            <person name="Kazmierczak K.M."/>
            <person name="Andrzejewski T.M."/>
            <person name="Davidsen T.M."/>
            <person name="Wayne K.J."/>
            <person name="Tettelin H."/>
            <person name="Glass J.I."/>
            <person name="Rusch D."/>
            <person name="Podicherti R."/>
            <person name="Tsui H.-C.T."/>
            <person name="Winkler M.E."/>
        </authorList>
    </citation>
    <scope>NUCLEOTIDE SEQUENCE</scope>
</reference>
<dbReference type="SUPFAM" id="SSF144091">
    <property type="entry name" value="Rhomboid-like"/>
    <property type="match status" value="1"/>
</dbReference>
<keyword evidence="3" id="KW-0997">Cell inner membrane</keyword>
<feature type="transmembrane region" description="Helical" evidence="7">
    <location>
        <begin position="62"/>
        <end position="83"/>
    </location>
</feature>
<dbReference type="PANTHER" id="PTHR43066:SF26">
    <property type="entry name" value="RHOMBOID PROTEASE GLPG"/>
    <property type="match status" value="1"/>
</dbReference>
<evidence type="ECO:0000256" key="3">
    <source>
        <dbReference type="ARBA" id="ARBA00022519"/>
    </source>
</evidence>
<feature type="domain" description="Peptidase S54 rhomboid" evidence="8">
    <location>
        <begin position="57"/>
        <end position="137"/>
    </location>
</feature>
<feature type="transmembrane region" description="Helical" evidence="7">
    <location>
        <begin position="120"/>
        <end position="137"/>
    </location>
</feature>
<dbReference type="EMBL" id="UINC01203987">
    <property type="protein sequence ID" value="SVE24497.1"/>
    <property type="molecule type" value="Genomic_DNA"/>
</dbReference>
<gene>
    <name evidence="9" type="ORF">METZ01_LOCUS477351</name>
</gene>
<name>A0A383BWG1_9ZZZZ</name>
<dbReference type="InterPro" id="IPR035952">
    <property type="entry name" value="Rhomboid-like_sf"/>
</dbReference>
<proteinExistence type="predicted"/>
<dbReference type="GO" id="GO:0016020">
    <property type="term" value="C:membrane"/>
    <property type="evidence" value="ECO:0007669"/>
    <property type="project" value="UniProtKB-SubCell"/>
</dbReference>
<dbReference type="InterPro" id="IPR022764">
    <property type="entry name" value="Peptidase_S54_rhomboid_dom"/>
</dbReference>
<keyword evidence="5 7" id="KW-1133">Transmembrane helix</keyword>
<protein>
    <recommendedName>
        <fullName evidence="8">Peptidase S54 rhomboid domain-containing protein</fullName>
    </recommendedName>
</protein>
<dbReference type="Pfam" id="PF01694">
    <property type="entry name" value="Rhomboid"/>
    <property type="match status" value="1"/>
</dbReference>
<dbReference type="Gene3D" id="1.20.1540.10">
    <property type="entry name" value="Rhomboid-like"/>
    <property type="match status" value="1"/>
</dbReference>
<evidence type="ECO:0000256" key="5">
    <source>
        <dbReference type="ARBA" id="ARBA00022989"/>
    </source>
</evidence>
<comment type="subcellular location">
    <subcellularLocation>
        <location evidence="1">Membrane</location>
        <topology evidence="1">Multi-pass membrane protein</topology>
    </subcellularLocation>
</comment>
<evidence type="ECO:0000256" key="6">
    <source>
        <dbReference type="ARBA" id="ARBA00023136"/>
    </source>
</evidence>
<accession>A0A383BWG1</accession>
<feature type="non-terminal residue" evidence="9">
    <location>
        <position position="138"/>
    </location>
</feature>
<dbReference type="GO" id="GO:0004252">
    <property type="term" value="F:serine-type endopeptidase activity"/>
    <property type="evidence" value="ECO:0007669"/>
    <property type="project" value="InterPro"/>
</dbReference>
<keyword evidence="6 7" id="KW-0472">Membrane</keyword>
<feature type="transmembrane region" description="Helical" evidence="7">
    <location>
        <begin position="95"/>
        <end position="114"/>
    </location>
</feature>
<dbReference type="AlphaFoldDB" id="A0A383BWG1"/>
<keyword evidence="2" id="KW-1003">Cell membrane</keyword>
<evidence type="ECO:0000259" key="8">
    <source>
        <dbReference type="Pfam" id="PF01694"/>
    </source>
</evidence>
<organism evidence="9">
    <name type="scientific">marine metagenome</name>
    <dbReference type="NCBI Taxonomy" id="408172"/>
    <lineage>
        <taxon>unclassified sequences</taxon>
        <taxon>metagenomes</taxon>
        <taxon>ecological metagenomes</taxon>
    </lineage>
</organism>
<evidence type="ECO:0000313" key="9">
    <source>
        <dbReference type="EMBL" id="SVE24497.1"/>
    </source>
</evidence>
<evidence type="ECO:0000256" key="2">
    <source>
        <dbReference type="ARBA" id="ARBA00022475"/>
    </source>
</evidence>
<evidence type="ECO:0000256" key="4">
    <source>
        <dbReference type="ARBA" id="ARBA00022692"/>
    </source>
</evidence>
<dbReference type="PANTHER" id="PTHR43066">
    <property type="entry name" value="RHOMBOID-RELATED PROTEIN"/>
    <property type="match status" value="1"/>
</dbReference>
<evidence type="ECO:0000256" key="1">
    <source>
        <dbReference type="ARBA" id="ARBA00004141"/>
    </source>
</evidence>